<feature type="transmembrane region" description="Helical" evidence="5">
    <location>
        <begin position="24"/>
        <end position="42"/>
    </location>
</feature>
<accession>A0A840ACU9</accession>
<evidence type="ECO:0000256" key="3">
    <source>
        <dbReference type="ARBA" id="ARBA00022989"/>
    </source>
</evidence>
<name>A0A840ACU9_9PROT</name>
<keyword evidence="8" id="KW-1185">Reference proteome</keyword>
<dbReference type="EMBL" id="JACIDJ010000006">
    <property type="protein sequence ID" value="MBB3899768.1"/>
    <property type="molecule type" value="Genomic_DNA"/>
</dbReference>
<gene>
    <name evidence="7" type="ORF">GGQ83_003228</name>
</gene>
<dbReference type="PANTHER" id="PTHR37958:SF1">
    <property type="entry name" value="SODIUM-POTASSIUM_PROTON ANTIPORTER CHAA"/>
    <property type="match status" value="1"/>
</dbReference>
<evidence type="ECO:0000313" key="8">
    <source>
        <dbReference type="Proteomes" id="UP000553193"/>
    </source>
</evidence>
<evidence type="ECO:0000256" key="2">
    <source>
        <dbReference type="ARBA" id="ARBA00022692"/>
    </source>
</evidence>
<feature type="domain" description="Sodium/calcium exchanger membrane region" evidence="6">
    <location>
        <begin position="53"/>
        <end position="207"/>
    </location>
</feature>
<dbReference type="PANTHER" id="PTHR37958">
    <property type="entry name" value="SODIUM-POTASSIUM/PROTON ANTIPORTER CHAA"/>
    <property type="match status" value="1"/>
</dbReference>
<keyword evidence="2 5" id="KW-0812">Transmembrane</keyword>
<sequence>MSHTSTEAHGLAHGAPHFTAMQQFGPLGVAWAVFLAMTLLGHDAHSHTGLGQSFIIVVVLFTTILWGAIGVMRHAEAVAHELGEPLGTLVLTLSAVTVEVALILSVMLVGDSEPTLARDTMFAVVMIIVNGLLGAALLLGGFRHRQQIYNLEGARSFLVVLTPLAICAMVLPNFTTSTPDATLSFAQAATLGVITLFLYGVFLALQTSRHRSFFAEAAAEVTGGHRGPAPEAPPTPRASRAKVVRHAFFLVLTIIPVALLAHDMAEALDRVDRALGVPVQMTGVIIAVLILAPEGMAALRAAWANHLQRSVNILLGSSLSTIGMTVPAVLLVGHFIGHDIVLGLDQAHMIMLVLTLVTAGLTFGTAKTDMLKGAVHLALFGIYLMLVLVP</sequence>
<proteinExistence type="predicted"/>
<dbReference type="InterPro" id="IPR052946">
    <property type="entry name" value="Alkaline_pH_Ca-Antiporter"/>
</dbReference>
<keyword evidence="3 5" id="KW-1133">Transmembrane helix</keyword>
<reference evidence="7 8" key="1">
    <citation type="submission" date="2020-08" db="EMBL/GenBank/DDBJ databases">
        <title>Genomic Encyclopedia of Type Strains, Phase IV (KMG-IV): sequencing the most valuable type-strain genomes for metagenomic binning, comparative biology and taxonomic classification.</title>
        <authorList>
            <person name="Goeker M."/>
        </authorList>
    </citation>
    <scope>NUCLEOTIDE SEQUENCE [LARGE SCALE GENOMIC DNA]</scope>
    <source>
        <strain evidence="7 8">DSM 19979</strain>
    </source>
</reference>
<evidence type="ECO:0000259" key="6">
    <source>
        <dbReference type="Pfam" id="PF01699"/>
    </source>
</evidence>
<keyword evidence="4 5" id="KW-0472">Membrane</keyword>
<dbReference type="GO" id="GO:0015385">
    <property type="term" value="F:sodium:proton antiporter activity"/>
    <property type="evidence" value="ECO:0007669"/>
    <property type="project" value="TreeGrafter"/>
</dbReference>
<feature type="transmembrane region" description="Helical" evidence="5">
    <location>
        <begin position="54"/>
        <end position="74"/>
    </location>
</feature>
<dbReference type="AlphaFoldDB" id="A0A840ACU9"/>
<evidence type="ECO:0000313" key="7">
    <source>
        <dbReference type="EMBL" id="MBB3899768.1"/>
    </source>
</evidence>
<feature type="transmembrane region" description="Helical" evidence="5">
    <location>
        <begin position="154"/>
        <end position="172"/>
    </location>
</feature>
<feature type="transmembrane region" description="Helical" evidence="5">
    <location>
        <begin position="373"/>
        <end position="389"/>
    </location>
</feature>
<evidence type="ECO:0000256" key="4">
    <source>
        <dbReference type="ARBA" id="ARBA00023136"/>
    </source>
</evidence>
<feature type="transmembrane region" description="Helical" evidence="5">
    <location>
        <begin position="243"/>
        <end position="262"/>
    </location>
</feature>
<organism evidence="7 8">
    <name type="scientific">Roseococcus suduntuyensis</name>
    <dbReference type="NCBI Taxonomy" id="455361"/>
    <lineage>
        <taxon>Bacteria</taxon>
        <taxon>Pseudomonadati</taxon>
        <taxon>Pseudomonadota</taxon>
        <taxon>Alphaproteobacteria</taxon>
        <taxon>Acetobacterales</taxon>
        <taxon>Roseomonadaceae</taxon>
        <taxon>Roseococcus</taxon>
    </lineage>
</organism>
<protein>
    <submittedName>
        <fullName evidence="7">Ca2+:H+ antiporter</fullName>
    </submittedName>
</protein>
<dbReference type="InterPro" id="IPR004837">
    <property type="entry name" value="NaCa_Exmemb"/>
</dbReference>
<feature type="transmembrane region" description="Helical" evidence="5">
    <location>
        <begin position="184"/>
        <end position="205"/>
    </location>
</feature>
<feature type="transmembrane region" description="Helical" evidence="5">
    <location>
        <begin position="121"/>
        <end position="142"/>
    </location>
</feature>
<feature type="domain" description="Sodium/calcium exchanger membrane region" evidence="6">
    <location>
        <begin position="247"/>
        <end position="388"/>
    </location>
</feature>
<dbReference type="Proteomes" id="UP000553193">
    <property type="component" value="Unassembled WGS sequence"/>
</dbReference>
<comment type="caution">
    <text evidence="7">The sequence shown here is derived from an EMBL/GenBank/DDBJ whole genome shotgun (WGS) entry which is preliminary data.</text>
</comment>
<dbReference type="Pfam" id="PF01699">
    <property type="entry name" value="Na_Ca_ex"/>
    <property type="match status" value="2"/>
</dbReference>
<evidence type="ECO:0000256" key="5">
    <source>
        <dbReference type="SAM" id="Phobius"/>
    </source>
</evidence>
<comment type="subcellular location">
    <subcellularLocation>
        <location evidence="1">Membrane</location>
        <topology evidence="1">Multi-pass membrane protein</topology>
    </subcellularLocation>
</comment>
<dbReference type="GO" id="GO:0005886">
    <property type="term" value="C:plasma membrane"/>
    <property type="evidence" value="ECO:0007669"/>
    <property type="project" value="TreeGrafter"/>
</dbReference>
<evidence type="ECO:0000256" key="1">
    <source>
        <dbReference type="ARBA" id="ARBA00004141"/>
    </source>
</evidence>
<feature type="transmembrane region" description="Helical" evidence="5">
    <location>
        <begin position="274"/>
        <end position="292"/>
    </location>
</feature>
<dbReference type="GO" id="GO:0015386">
    <property type="term" value="F:potassium:proton antiporter activity"/>
    <property type="evidence" value="ECO:0007669"/>
    <property type="project" value="TreeGrafter"/>
</dbReference>
<feature type="transmembrane region" description="Helical" evidence="5">
    <location>
        <begin position="313"/>
        <end position="336"/>
    </location>
</feature>
<feature type="transmembrane region" description="Helical" evidence="5">
    <location>
        <begin position="86"/>
        <end position="109"/>
    </location>
</feature>
<dbReference type="RefSeq" id="WP_184385834.1">
    <property type="nucleotide sequence ID" value="NZ_JACIDJ010000006.1"/>
</dbReference>
<feature type="transmembrane region" description="Helical" evidence="5">
    <location>
        <begin position="348"/>
        <end position="366"/>
    </location>
</feature>